<dbReference type="CDD" id="cd06225">
    <property type="entry name" value="HAMP"/>
    <property type="match status" value="1"/>
</dbReference>
<dbReference type="InterPro" id="IPR024478">
    <property type="entry name" value="HlyB_4HB_MCP"/>
</dbReference>
<evidence type="ECO:0000256" key="6">
    <source>
        <dbReference type="PROSITE-ProRule" id="PRU00284"/>
    </source>
</evidence>
<dbReference type="PROSITE" id="PS50111">
    <property type="entry name" value="CHEMOTAXIS_TRANSDUC_2"/>
    <property type="match status" value="1"/>
</dbReference>
<dbReference type="AlphaFoldDB" id="A0A3M8CRS2"/>
<keyword evidence="2" id="KW-1003">Cell membrane</keyword>
<evidence type="ECO:0000313" key="10">
    <source>
        <dbReference type="EMBL" id="RNB78383.1"/>
    </source>
</evidence>
<dbReference type="GO" id="GO:0007165">
    <property type="term" value="P:signal transduction"/>
    <property type="evidence" value="ECO:0007669"/>
    <property type="project" value="UniProtKB-KW"/>
</dbReference>
<feature type="transmembrane region" description="Helical" evidence="7">
    <location>
        <begin position="192"/>
        <end position="209"/>
    </location>
</feature>
<keyword evidence="3 7" id="KW-0472">Membrane</keyword>
<dbReference type="InterPro" id="IPR004089">
    <property type="entry name" value="MCPsignal_dom"/>
</dbReference>
<dbReference type="SUPFAM" id="SSF58104">
    <property type="entry name" value="Methyl-accepting chemotaxis protein (MCP) signaling domain"/>
    <property type="match status" value="1"/>
</dbReference>
<dbReference type="PANTHER" id="PTHR32089:SF112">
    <property type="entry name" value="LYSOZYME-LIKE PROTEIN-RELATED"/>
    <property type="match status" value="1"/>
</dbReference>
<dbReference type="SMART" id="SM00304">
    <property type="entry name" value="HAMP"/>
    <property type="match status" value="1"/>
</dbReference>
<gene>
    <name evidence="10" type="ORF">EDM58_11285</name>
</gene>
<dbReference type="PANTHER" id="PTHR32089">
    <property type="entry name" value="METHYL-ACCEPTING CHEMOTAXIS PROTEIN MCPB"/>
    <property type="match status" value="1"/>
</dbReference>
<sequence length="570" mass="61756">MEEAFRMKQTVGTKLFAGFLCMLLLMAGLGWMGLRTEEQINSKAEEINENWIPKMTAIMHVKYLTKHFFALQLQYAGTTDERKQLFIHEQAQQTLGQVEEQFARYEQAPLTADEEKYFHSLKSAWANYLTSYEEMVGQSGTISLNDVMREADTMFQVMDGYLTNLVRLSEEGAANATVQAAALHETGRRETLISMAVALLISMLLSVLLTRHIRNPLIQVAGSVKLITQGELGQADLKVRNRDEIGELANHVNAMRGKLQQFAVQVNEAARHVASSSAVLSGHAKDTLAASNEIAASIQGISAGTDATAASAQESARAMEEMAFGIGRVAESTSSLAEVSLTAEQEAKQGMSALLQASSQMGAIRQTMDESAKAIQQLGDSSQQIEQIVEMITQISSQTNLLALNAAIEAARAGEHGRGFSVVADEVRDLAERSNHFAKQIAVLIQNIQLEAALAVQAMNTMAEDVHQGADIMKDAESAFMQITHGMGGISSQVQEVSAVTEELSASVEQLSATAAQTAAVVRSGADETHKIVSATQMQVRASEEVNASTRSLEQQAEALRKALGWFKGM</sequence>
<organism evidence="10 11">
    <name type="scientific">Brevibacillus panacihumi</name>
    <dbReference type="NCBI Taxonomy" id="497735"/>
    <lineage>
        <taxon>Bacteria</taxon>
        <taxon>Bacillati</taxon>
        <taxon>Bacillota</taxon>
        <taxon>Bacilli</taxon>
        <taxon>Bacillales</taxon>
        <taxon>Paenibacillaceae</taxon>
        <taxon>Brevibacillus</taxon>
    </lineage>
</organism>
<protein>
    <submittedName>
        <fullName evidence="10">Methyl-accepting chemotaxis protein</fullName>
    </submittedName>
</protein>
<dbReference type="CDD" id="cd11386">
    <property type="entry name" value="MCP_signal"/>
    <property type="match status" value="1"/>
</dbReference>
<comment type="subcellular location">
    <subcellularLocation>
        <location evidence="1">Cell membrane</location>
    </subcellularLocation>
</comment>
<evidence type="ECO:0000259" key="8">
    <source>
        <dbReference type="PROSITE" id="PS50111"/>
    </source>
</evidence>
<comment type="caution">
    <text evidence="10">The sequence shown here is derived from an EMBL/GenBank/DDBJ whole genome shotgun (WGS) entry which is preliminary data.</text>
</comment>
<dbReference type="GO" id="GO:0005886">
    <property type="term" value="C:plasma membrane"/>
    <property type="evidence" value="ECO:0007669"/>
    <property type="project" value="UniProtKB-SubCell"/>
</dbReference>
<evidence type="ECO:0000256" key="5">
    <source>
        <dbReference type="ARBA" id="ARBA00029447"/>
    </source>
</evidence>
<evidence type="ECO:0000313" key="11">
    <source>
        <dbReference type="Proteomes" id="UP000281915"/>
    </source>
</evidence>
<dbReference type="EMBL" id="RHHT01000025">
    <property type="protein sequence ID" value="RNB78383.1"/>
    <property type="molecule type" value="Genomic_DNA"/>
</dbReference>
<evidence type="ECO:0000256" key="3">
    <source>
        <dbReference type="ARBA" id="ARBA00023136"/>
    </source>
</evidence>
<proteinExistence type="inferred from homology"/>
<evidence type="ECO:0000259" key="9">
    <source>
        <dbReference type="PROSITE" id="PS50885"/>
    </source>
</evidence>
<dbReference type="Gene3D" id="1.10.287.950">
    <property type="entry name" value="Methyl-accepting chemotaxis protein"/>
    <property type="match status" value="1"/>
</dbReference>
<dbReference type="PROSITE" id="PS50885">
    <property type="entry name" value="HAMP"/>
    <property type="match status" value="1"/>
</dbReference>
<feature type="transmembrane region" description="Helical" evidence="7">
    <location>
        <begin position="15"/>
        <end position="34"/>
    </location>
</feature>
<keyword evidence="7" id="KW-0812">Transmembrane</keyword>
<dbReference type="Gene3D" id="6.10.340.10">
    <property type="match status" value="1"/>
</dbReference>
<dbReference type="Pfam" id="PF00015">
    <property type="entry name" value="MCPsignal"/>
    <property type="match status" value="1"/>
</dbReference>
<feature type="domain" description="Methyl-accepting transducer" evidence="8">
    <location>
        <begin position="283"/>
        <end position="519"/>
    </location>
</feature>
<dbReference type="Proteomes" id="UP000281915">
    <property type="component" value="Unassembled WGS sequence"/>
</dbReference>
<dbReference type="Pfam" id="PF12729">
    <property type="entry name" value="4HB_MCP_1"/>
    <property type="match status" value="1"/>
</dbReference>
<evidence type="ECO:0000256" key="7">
    <source>
        <dbReference type="SAM" id="Phobius"/>
    </source>
</evidence>
<dbReference type="SMART" id="SM00283">
    <property type="entry name" value="MA"/>
    <property type="match status" value="1"/>
</dbReference>
<accession>A0A3M8CRS2</accession>
<evidence type="ECO:0000256" key="4">
    <source>
        <dbReference type="ARBA" id="ARBA00023224"/>
    </source>
</evidence>
<comment type="similarity">
    <text evidence="5">Belongs to the methyl-accepting chemotaxis (MCP) protein family.</text>
</comment>
<keyword evidence="7" id="KW-1133">Transmembrane helix</keyword>
<dbReference type="Pfam" id="PF00672">
    <property type="entry name" value="HAMP"/>
    <property type="match status" value="1"/>
</dbReference>
<evidence type="ECO:0000256" key="1">
    <source>
        <dbReference type="ARBA" id="ARBA00004236"/>
    </source>
</evidence>
<feature type="domain" description="HAMP" evidence="9">
    <location>
        <begin position="211"/>
        <end position="264"/>
    </location>
</feature>
<keyword evidence="4 6" id="KW-0807">Transducer</keyword>
<dbReference type="InterPro" id="IPR003660">
    <property type="entry name" value="HAMP_dom"/>
</dbReference>
<evidence type="ECO:0000256" key="2">
    <source>
        <dbReference type="ARBA" id="ARBA00022475"/>
    </source>
</evidence>
<name>A0A3M8CRS2_9BACL</name>
<reference evidence="10 11" key="1">
    <citation type="submission" date="2018-10" db="EMBL/GenBank/DDBJ databases">
        <title>Phylogenomics of Brevibacillus.</title>
        <authorList>
            <person name="Dunlap C."/>
        </authorList>
    </citation>
    <scope>NUCLEOTIDE SEQUENCE [LARGE SCALE GENOMIC DNA]</scope>
    <source>
        <strain evidence="10 11">JCM 15085</strain>
    </source>
</reference>